<sequence length="82" mass="9591">TSYVSQFFKVTLTLIRWLHIQDISVLIFDVTVCDEAKQHDINKDTRVGRSSNSSNKFLREWAATRALRTVEEHEHFMEPPSL</sequence>
<dbReference type="Proteomes" id="UP000789831">
    <property type="component" value="Unassembled WGS sequence"/>
</dbReference>
<evidence type="ECO:0000313" key="2">
    <source>
        <dbReference type="Proteomes" id="UP000789831"/>
    </source>
</evidence>
<keyword evidence="2" id="KW-1185">Reference proteome</keyword>
<dbReference type="EMBL" id="CAJVPL010000409">
    <property type="protein sequence ID" value="CAG8493492.1"/>
    <property type="molecule type" value="Genomic_DNA"/>
</dbReference>
<name>A0A9N8ZG79_9GLOM</name>
<feature type="non-terminal residue" evidence="1">
    <location>
        <position position="1"/>
    </location>
</feature>
<accession>A0A9N8ZG79</accession>
<comment type="caution">
    <text evidence="1">The sequence shown here is derived from an EMBL/GenBank/DDBJ whole genome shotgun (WGS) entry which is preliminary data.</text>
</comment>
<gene>
    <name evidence="1" type="ORF">AGERDE_LOCUS3875</name>
</gene>
<protein>
    <submittedName>
        <fullName evidence="1">4976_t:CDS:1</fullName>
    </submittedName>
</protein>
<evidence type="ECO:0000313" key="1">
    <source>
        <dbReference type="EMBL" id="CAG8493492.1"/>
    </source>
</evidence>
<proteinExistence type="predicted"/>
<reference evidence="1" key="1">
    <citation type="submission" date="2021-06" db="EMBL/GenBank/DDBJ databases">
        <authorList>
            <person name="Kallberg Y."/>
            <person name="Tangrot J."/>
            <person name="Rosling A."/>
        </authorList>
    </citation>
    <scope>NUCLEOTIDE SEQUENCE</scope>
    <source>
        <strain evidence="1">MT106</strain>
    </source>
</reference>
<dbReference type="AlphaFoldDB" id="A0A9N8ZG79"/>
<organism evidence="1 2">
    <name type="scientific">Ambispora gerdemannii</name>
    <dbReference type="NCBI Taxonomy" id="144530"/>
    <lineage>
        <taxon>Eukaryota</taxon>
        <taxon>Fungi</taxon>
        <taxon>Fungi incertae sedis</taxon>
        <taxon>Mucoromycota</taxon>
        <taxon>Glomeromycotina</taxon>
        <taxon>Glomeromycetes</taxon>
        <taxon>Archaeosporales</taxon>
        <taxon>Ambisporaceae</taxon>
        <taxon>Ambispora</taxon>
    </lineage>
</organism>